<evidence type="ECO:0000313" key="5">
    <source>
        <dbReference type="EMBL" id="MVU81187.1"/>
    </source>
</evidence>
<evidence type="ECO:0000256" key="2">
    <source>
        <dbReference type="ARBA" id="ARBA00022487"/>
    </source>
</evidence>
<dbReference type="AlphaFoldDB" id="A0A7K1V3T5"/>
<evidence type="ECO:0000313" key="6">
    <source>
        <dbReference type="Proteomes" id="UP000466794"/>
    </source>
</evidence>
<keyword evidence="2" id="KW-0719">Serine esterase</keyword>
<keyword evidence="4" id="KW-1015">Disulfide bond</keyword>
<dbReference type="EMBL" id="WRPP01000006">
    <property type="protein sequence ID" value="MVU81187.1"/>
    <property type="molecule type" value="Genomic_DNA"/>
</dbReference>
<dbReference type="Gene3D" id="3.40.50.1820">
    <property type="entry name" value="alpha/beta hydrolase"/>
    <property type="match status" value="1"/>
</dbReference>
<proteinExistence type="inferred from homology"/>
<dbReference type="GO" id="GO:0052689">
    <property type="term" value="F:carboxylic ester hydrolase activity"/>
    <property type="evidence" value="ECO:0007669"/>
    <property type="project" value="UniProtKB-KW"/>
</dbReference>
<dbReference type="Pfam" id="PF01083">
    <property type="entry name" value="Cutinase"/>
    <property type="match status" value="1"/>
</dbReference>
<sequence length="497" mass="50750">MCLKTLRKPRRTERISRNCAVGSGARRAGRDPIGDRGIGHMSRLATSCAAILVAAVLTVGSVVVGDARAQARGAETCTPYTAIFAPGTWETRSDADPKVPVGMLRPIGDGLQRQFGEDITVLYAPYAASAFDQGLSYAQSLSTLEDRLQRMIGGLCDSTRVILAGYSQGADGMGDLATRIGNGEGPIAADRVVGVGLLADPHRDPGTTLSLGDPQPGHGIAGTRGQDFGALTDRVRTLCVEGDLYCSLNAATSPFLSALGKVLSGNPAPIASLIPAGMDPSTLVAQAVTVGAGWAATAANLPTILQGVNSLPGLIQAGDINGAHRIASAVNVALAPLVQAVAGVNLSLIGSVIRAAAAVDPTGWTAAESTLADILTQIDILRIAGDVGQVQETLWRAVESLNRGGPLAAAADLGGLTVSGLDLVGAVAGPFTTAVRGGLRVAAQTLLAGGGYDFVNDLLELSRQGVDMAAFYASNAHVDYGEDVQLLLNFLGSQAVS</sequence>
<accession>A0A7K1V3T5</accession>
<keyword evidence="3" id="KW-0378">Hydrolase</keyword>
<evidence type="ECO:0000256" key="1">
    <source>
        <dbReference type="ARBA" id="ARBA00007534"/>
    </source>
</evidence>
<keyword evidence="6" id="KW-1185">Reference proteome</keyword>
<dbReference type="PANTHER" id="PTHR33630">
    <property type="entry name" value="CUTINASE RV1984C-RELATED-RELATED"/>
    <property type="match status" value="1"/>
</dbReference>
<evidence type="ECO:0000256" key="4">
    <source>
        <dbReference type="ARBA" id="ARBA00023157"/>
    </source>
</evidence>
<dbReference type="InterPro" id="IPR029058">
    <property type="entry name" value="AB_hydrolase_fold"/>
</dbReference>
<dbReference type="SMART" id="SM01110">
    <property type="entry name" value="Cutinase"/>
    <property type="match status" value="1"/>
</dbReference>
<reference evidence="5 6" key="1">
    <citation type="submission" date="2019-12" db="EMBL/GenBank/DDBJ databases">
        <title>Nocardia sp. nov. ET3-3 isolated from soil.</title>
        <authorList>
            <person name="Kanchanasin P."/>
            <person name="Tanasupawat S."/>
            <person name="Yuki M."/>
            <person name="Kudo T."/>
        </authorList>
    </citation>
    <scope>NUCLEOTIDE SEQUENCE [LARGE SCALE GENOMIC DNA]</scope>
    <source>
        <strain evidence="5 6">ET3-3</strain>
    </source>
</reference>
<name>A0A7K1V3T5_9NOCA</name>
<comment type="similarity">
    <text evidence="1">Belongs to the cutinase family.</text>
</comment>
<dbReference type="PANTHER" id="PTHR33630:SF9">
    <property type="entry name" value="CUTINASE 4"/>
    <property type="match status" value="1"/>
</dbReference>
<comment type="caution">
    <text evidence="5">The sequence shown here is derived from an EMBL/GenBank/DDBJ whole genome shotgun (WGS) entry which is preliminary data.</text>
</comment>
<dbReference type="SUPFAM" id="SSF53474">
    <property type="entry name" value="alpha/beta-Hydrolases"/>
    <property type="match status" value="1"/>
</dbReference>
<gene>
    <name evidence="5" type="ORF">GPX89_28575</name>
</gene>
<dbReference type="InterPro" id="IPR000675">
    <property type="entry name" value="Cutinase/axe"/>
</dbReference>
<protein>
    <submittedName>
        <fullName evidence="5">Cutinase family protein</fullName>
    </submittedName>
</protein>
<organism evidence="5 6">
    <name type="scientific">Nocardia terrae</name>
    <dbReference type="NCBI Taxonomy" id="2675851"/>
    <lineage>
        <taxon>Bacteria</taxon>
        <taxon>Bacillati</taxon>
        <taxon>Actinomycetota</taxon>
        <taxon>Actinomycetes</taxon>
        <taxon>Mycobacteriales</taxon>
        <taxon>Nocardiaceae</taxon>
        <taxon>Nocardia</taxon>
    </lineage>
</organism>
<dbReference type="Proteomes" id="UP000466794">
    <property type="component" value="Unassembled WGS sequence"/>
</dbReference>
<evidence type="ECO:0000256" key="3">
    <source>
        <dbReference type="ARBA" id="ARBA00022801"/>
    </source>
</evidence>